<evidence type="ECO:0000256" key="4">
    <source>
        <dbReference type="ARBA" id="ARBA00023054"/>
    </source>
</evidence>
<keyword evidence="2" id="KW-0547">Nucleotide-binding</keyword>
<evidence type="ECO:0000256" key="3">
    <source>
        <dbReference type="ARBA" id="ARBA00022840"/>
    </source>
</evidence>
<dbReference type="OrthoDB" id="1737370at2759"/>
<evidence type="ECO:0000313" key="8">
    <source>
        <dbReference type="Proteomes" id="UP000325577"/>
    </source>
</evidence>
<accession>A0A5J5BUZ6</accession>
<keyword evidence="8" id="KW-1185">Reference proteome</keyword>
<dbReference type="EMBL" id="CM018033">
    <property type="protein sequence ID" value="KAA8545900.1"/>
    <property type="molecule type" value="Genomic_DNA"/>
</dbReference>
<feature type="coiled-coil region" evidence="6">
    <location>
        <begin position="388"/>
        <end position="426"/>
    </location>
</feature>
<keyword evidence="4 6" id="KW-0175">Coiled coil</keyword>
<feature type="coiled-coil region" evidence="6">
    <location>
        <begin position="479"/>
        <end position="506"/>
    </location>
</feature>
<dbReference type="AlphaFoldDB" id="A0A5J5BUZ6"/>
<evidence type="ECO:0000256" key="5">
    <source>
        <dbReference type="ARBA" id="ARBA00023175"/>
    </source>
</evidence>
<evidence type="ECO:0000313" key="7">
    <source>
        <dbReference type="EMBL" id="KAA8545900.1"/>
    </source>
</evidence>
<keyword evidence="5" id="KW-0505">Motor protein</keyword>
<organism evidence="7 8">
    <name type="scientific">Nyssa sinensis</name>
    <dbReference type="NCBI Taxonomy" id="561372"/>
    <lineage>
        <taxon>Eukaryota</taxon>
        <taxon>Viridiplantae</taxon>
        <taxon>Streptophyta</taxon>
        <taxon>Embryophyta</taxon>
        <taxon>Tracheophyta</taxon>
        <taxon>Spermatophyta</taxon>
        <taxon>Magnoliopsida</taxon>
        <taxon>eudicotyledons</taxon>
        <taxon>Gunneridae</taxon>
        <taxon>Pentapetalae</taxon>
        <taxon>asterids</taxon>
        <taxon>Cornales</taxon>
        <taxon>Nyssaceae</taxon>
        <taxon>Nyssa</taxon>
    </lineage>
</organism>
<sequence>MSAKQSRESLGCLSTQLLTLQADMSNFEKQFELKMVALDHKLRKVEENVQAAGTCWRLQKELFELELGDAKVVAVQKIAEASCIFAKFEEAQDIMKEADIMINELMIANETLKLEIEGMKKMEFASDMMSMKKLVLELEDVVAQVQTTFEEDFISLTSEFLCMKSQLQDSSKSMRSWLEDIWSEIIVKDCASWNRLAIQKANIEKEQISCCTVLENFKKEIILLTVDAELEKWILLDNEVEVALVQKEVEKAQRERQNLLLELDQSNSRNTHMDKVNKALEQDIQLLKDAACLSDNLKVELGEVLEAKMRLSSQVQKLEADYQILLEGMKTNERSLATSSSRISVLDQQNQVLQNDICLLEASLCKLQAELDMKDLELSKMSCLVVVNESLESEVKKLKADHSVVLQDLEEKKSELESSLSRINVVDMENQILQDKIHSLETSTGSLQTHLDMVNAELNKLRLSESFIEDELCTKSRDLQIHVERFNSLKEENVSLRNKLRCHEKSKSEFLTMFELEHTEVC</sequence>
<keyword evidence="1" id="KW-0493">Microtubule</keyword>
<evidence type="ECO:0000256" key="6">
    <source>
        <dbReference type="SAM" id="Coils"/>
    </source>
</evidence>
<dbReference type="PANTHER" id="PTHR37739:SF15">
    <property type="entry name" value="KINESIN"/>
    <property type="match status" value="1"/>
</dbReference>
<dbReference type="GO" id="GO:0005874">
    <property type="term" value="C:microtubule"/>
    <property type="evidence" value="ECO:0007669"/>
    <property type="project" value="UniProtKB-KW"/>
</dbReference>
<evidence type="ECO:0000256" key="2">
    <source>
        <dbReference type="ARBA" id="ARBA00022741"/>
    </source>
</evidence>
<dbReference type="InterPro" id="IPR044986">
    <property type="entry name" value="KIF15/KIN-12"/>
</dbReference>
<proteinExistence type="predicted"/>
<protein>
    <submittedName>
        <fullName evidence="7">Uncharacterized protein</fullName>
    </submittedName>
</protein>
<keyword evidence="3" id="KW-0067">ATP-binding</keyword>
<name>A0A5J5BUZ6_9ASTE</name>
<dbReference type="Proteomes" id="UP000325577">
    <property type="component" value="Linkage Group LG10"/>
</dbReference>
<dbReference type="GO" id="GO:0005524">
    <property type="term" value="F:ATP binding"/>
    <property type="evidence" value="ECO:0007669"/>
    <property type="project" value="UniProtKB-KW"/>
</dbReference>
<reference evidence="7 8" key="1">
    <citation type="submission" date="2019-09" db="EMBL/GenBank/DDBJ databases">
        <title>A chromosome-level genome assembly of the Chinese tupelo Nyssa sinensis.</title>
        <authorList>
            <person name="Yang X."/>
            <person name="Kang M."/>
            <person name="Yang Y."/>
            <person name="Xiong H."/>
            <person name="Wang M."/>
            <person name="Zhang Z."/>
            <person name="Wang Z."/>
            <person name="Wu H."/>
            <person name="Ma T."/>
            <person name="Liu J."/>
            <person name="Xi Z."/>
        </authorList>
    </citation>
    <scope>NUCLEOTIDE SEQUENCE [LARGE SCALE GENOMIC DNA]</scope>
    <source>
        <strain evidence="7">J267</strain>
        <tissue evidence="7">Leaf</tissue>
    </source>
</reference>
<dbReference type="PANTHER" id="PTHR37739">
    <property type="entry name" value="KINESIN-LIKE PROTEIN KIN-12D"/>
    <property type="match status" value="1"/>
</dbReference>
<feature type="coiled-coil region" evidence="6">
    <location>
        <begin position="235"/>
        <end position="269"/>
    </location>
</feature>
<evidence type="ECO:0000256" key="1">
    <source>
        <dbReference type="ARBA" id="ARBA00022701"/>
    </source>
</evidence>
<gene>
    <name evidence="7" type="ORF">F0562_020649</name>
</gene>